<dbReference type="GO" id="GO:0006952">
    <property type="term" value="P:defense response"/>
    <property type="evidence" value="ECO:0007669"/>
    <property type="project" value="UniProtKB-KW"/>
</dbReference>
<organism evidence="5 7">
    <name type="scientific">Streptomyces griseoviridis</name>
    <dbReference type="NCBI Taxonomy" id="45398"/>
    <lineage>
        <taxon>Bacteria</taxon>
        <taxon>Bacillati</taxon>
        <taxon>Actinomycetota</taxon>
        <taxon>Actinomycetes</taxon>
        <taxon>Kitasatosporales</taxon>
        <taxon>Streptomycetaceae</taxon>
        <taxon>Streptomyces</taxon>
    </lineage>
</organism>
<evidence type="ECO:0000313" key="6">
    <source>
        <dbReference type="EMBL" id="QCN89033.1"/>
    </source>
</evidence>
<dbReference type="SUPFAM" id="SSF50370">
    <property type="entry name" value="Ricin B-like lectins"/>
    <property type="match status" value="1"/>
</dbReference>
<dbReference type="SUPFAM" id="SSF53955">
    <property type="entry name" value="Lysozyme-like"/>
    <property type="match status" value="1"/>
</dbReference>
<dbReference type="EMBL" id="CP029078">
    <property type="protein sequence ID" value="QCN89033.1"/>
    <property type="molecule type" value="Genomic_DNA"/>
</dbReference>
<name>A0A3Q9KTB2_STRGD</name>
<keyword evidence="2" id="KW-1015">Disulfide bond</keyword>
<dbReference type="EMBL" id="CP034687">
    <property type="protein sequence ID" value="AZS84114.1"/>
    <property type="molecule type" value="Genomic_DNA"/>
</dbReference>
<dbReference type="KEGG" id="sgd:ELQ87_07240"/>
<dbReference type="Pfam" id="PF00182">
    <property type="entry name" value="Glyco_hydro_19"/>
    <property type="match status" value="1"/>
</dbReference>
<evidence type="ECO:0000256" key="1">
    <source>
        <dbReference type="ARBA" id="ARBA00022821"/>
    </source>
</evidence>
<accession>A0A3Q9KTB2</accession>
<evidence type="ECO:0000313" key="7">
    <source>
        <dbReference type="Proteomes" id="UP000271291"/>
    </source>
</evidence>
<dbReference type="RefSeq" id="WP_127177021.1">
    <property type="nucleotide sequence ID" value="NZ_CP029078.1"/>
</dbReference>
<evidence type="ECO:0000313" key="8">
    <source>
        <dbReference type="Proteomes" id="UP000501753"/>
    </source>
</evidence>
<protein>
    <submittedName>
        <fullName evidence="5">Chitinase</fullName>
    </submittedName>
</protein>
<proteinExistence type="predicted"/>
<dbReference type="InterPro" id="IPR000772">
    <property type="entry name" value="Ricin_B_lectin"/>
</dbReference>
<dbReference type="PANTHER" id="PTHR22595:SF79">
    <property type="entry name" value="CHITINASE 12"/>
    <property type="match status" value="1"/>
</dbReference>
<dbReference type="CDD" id="cd00325">
    <property type="entry name" value="chitinase_GH19"/>
    <property type="match status" value="1"/>
</dbReference>
<dbReference type="InterPro" id="IPR035992">
    <property type="entry name" value="Ricin_B-like_lectins"/>
</dbReference>
<dbReference type="Proteomes" id="UP000501753">
    <property type="component" value="Chromosome"/>
</dbReference>
<dbReference type="FunFam" id="3.30.20.10:FF:000001">
    <property type="entry name" value="Endochitinase (Chitinase)"/>
    <property type="match status" value="1"/>
</dbReference>
<evidence type="ECO:0000259" key="4">
    <source>
        <dbReference type="SMART" id="SM00458"/>
    </source>
</evidence>
<dbReference type="Gene3D" id="1.10.530.10">
    <property type="match status" value="1"/>
</dbReference>
<feature type="domain" description="Ricin B lectin" evidence="4">
    <location>
        <begin position="50"/>
        <end position="174"/>
    </location>
</feature>
<dbReference type="GO" id="GO:0016998">
    <property type="term" value="P:cell wall macromolecule catabolic process"/>
    <property type="evidence" value="ECO:0007669"/>
    <property type="project" value="InterPro"/>
</dbReference>
<keyword evidence="8" id="KW-1185">Reference proteome</keyword>
<evidence type="ECO:0000256" key="2">
    <source>
        <dbReference type="ARBA" id="ARBA00023157"/>
    </source>
</evidence>
<dbReference type="InterPro" id="IPR000726">
    <property type="entry name" value="Glyco_hydro_19_cat"/>
</dbReference>
<dbReference type="GO" id="GO:0004568">
    <property type="term" value="F:chitinase activity"/>
    <property type="evidence" value="ECO:0007669"/>
    <property type="project" value="InterPro"/>
</dbReference>
<dbReference type="PANTHER" id="PTHR22595">
    <property type="entry name" value="CHITINASE-RELATED"/>
    <property type="match status" value="1"/>
</dbReference>
<dbReference type="Pfam" id="PF00652">
    <property type="entry name" value="Ricin_B_lectin"/>
    <property type="match status" value="1"/>
</dbReference>
<evidence type="ECO:0000313" key="5">
    <source>
        <dbReference type="EMBL" id="AZS84114.1"/>
    </source>
</evidence>
<dbReference type="Gene3D" id="2.80.10.50">
    <property type="match status" value="2"/>
</dbReference>
<reference evidence="5 7" key="2">
    <citation type="submission" date="2018-12" db="EMBL/GenBank/DDBJ databases">
        <title>Streptomyces griseoviridis F1-27 complete genome.</title>
        <authorList>
            <person name="Mariita R.M."/>
            <person name="Sello J.K."/>
        </authorList>
    </citation>
    <scope>NUCLEOTIDE SEQUENCE [LARGE SCALE GENOMIC DNA]</scope>
    <source>
        <strain evidence="5 7">F1-27</strain>
    </source>
</reference>
<keyword evidence="1" id="KW-0611">Plant defense</keyword>
<dbReference type="Gene3D" id="3.30.20.10">
    <property type="entry name" value="Endochitinase, domain 2"/>
    <property type="match status" value="1"/>
</dbReference>
<dbReference type="SMART" id="SM00458">
    <property type="entry name" value="RICIN"/>
    <property type="match status" value="1"/>
</dbReference>
<dbReference type="InterPro" id="IPR023346">
    <property type="entry name" value="Lysozyme-like_dom_sf"/>
</dbReference>
<dbReference type="PROSITE" id="PS50231">
    <property type="entry name" value="RICIN_B_LECTIN"/>
    <property type="match status" value="1"/>
</dbReference>
<dbReference type="OrthoDB" id="3614862at2"/>
<dbReference type="GO" id="GO:0006032">
    <property type="term" value="P:chitin catabolic process"/>
    <property type="evidence" value="ECO:0007669"/>
    <property type="project" value="InterPro"/>
</dbReference>
<feature type="region of interest" description="Disordered" evidence="3">
    <location>
        <begin position="174"/>
        <end position="196"/>
    </location>
</feature>
<reference evidence="6 8" key="1">
    <citation type="submission" date="2018-04" db="EMBL/GenBank/DDBJ databases">
        <title>Complete genome sequences of Streptomyces griseoviridis K61 and characterization of antagonistic properties of biological control agents.</title>
        <authorList>
            <person name="Mariita R.M."/>
            <person name="Sello J.K."/>
        </authorList>
    </citation>
    <scope>NUCLEOTIDE SEQUENCE [LARGE SCALE GENOMIC DNA]</scope>
    <source>
        <strain evidence="6 8">K61</strain>
    </source>
</reference>
<gene>
    <name evidence="6" type="ORF">DDJ31_32115</name>
    <name evidence="5" type="ORF">ELQ87_07240</name>
</gene>
<evidence type="ECO:0000256" key="3">
    <source>
        <dbReference type="SAM" id="MobiDB-lite"/>
    </source>
</evidence>
<sequence length="401" mass="42136">MAFTVHRARAHLTRRSVGIGAAIGLVLGTVGGGIVLSQRPGLSLAGDAVSGRITGFADKCVDVDEGNPASGTRVQLYDCNGTEAQQWTNPGDGTLRAFGKCLDVRDGSTADAADVQLWDCNGTAAQQWVITEAKDIVNPAADKCLDVRAYNSANRTPLQIWPCQGAANEKWNVTAGGSSSAPAPERPAPVPEGGDGGFVVSQAQFDQMFPHHNPVYTYEGLRAALSAYPAFATSGDDAVKKREAAAFLANVNHETGGLVHVVEQNTANYPAYCDASQPYGCPAGQAAYYGRGPIQLSWNYNYKAAGDALGIDLLNNPGLVESDSSVAWKTGLWYWNTQSGPGSMTPHDAVVNNAGFGQTVRSINGALECDGKYPAEVQSRVDSYLGFTRILGVDPGGSLSC</sequence>
<dbReference type="AlphaFoldDB" id="A0A3Q9KTB2"/>
<dbReference type="Proteomes" id="UP000271291">
    <property type="component" value="Chromosome"/>
</dbReference>